<evidence type="ECO:0008006" key="4">
    <source>
        <dbReference type="Google" id="ProtNLM"/>
    </source>
</evidence>
<dbReference type="EMBL" id="JAFDVH010000022">
    <property type="protein sequence ID" value="KAG7456590.1"/>
    <property type="molecule type" value="Genomic_DNA"/>
</dbReference>
<sequence length="264" mass="28389">MPELSTCSNTPQSPADHNAPGVLQLGVGPDAGVARGGASTLHRLALPPPESEIWRKHRPSLAPGDRPRPPAGPLFSRAASFGDLLEPRPPDGAASLEGGVSSELSTAGLDPDAPVSPHVMMRRRGGLIEQRDIVRAHEAHKMQSTPQARRKEWEMARFGDDVPSTLGPGDGGSERIGDSEGPAGSAGGGSASLKQTKAQRARTMALYNPIPVRQNCLTVNRSLFIFAEDNIIRKYAKKIIEWPYPFLYGKRRFVLIPQAFSLPV</sequence>
<name>A0A9D3PE63_MEGAT</name>
<dbReference type="AlphaFoldDB" id="A0A9D3PE63"/>
<accession>A0A9D3PE63</accession>
<comment type="caution">
    <text evidence="2">The sequence shown here is derived from an EMBL/GenBank/DDBJ whole genome shotgun (WGS) entry which is preliminary data.</text>
</comment>
<keyword evidence="3" id="KW-1185">Reference proteome</keyword>
<dbReference type="Proteomes" id="UP001046870">
    <property type="component" value="Chromosome 22"/>
</dbReference>
<feature type="compositionally biased region" description="Polar residues" evidence="1">
    <location>
        <begin position="1"/>
        <end position="15"/>
    </location>
</feature>
<evidence type="ECO:0000313" key="3">
    <source>
        <dbReference type="Proteomes" id="UP001046870"/>
    </source>
</evidence>
<dbReference type="OrthoDB" id="431720at2759"/>
<gene>
    <name evidence="2" type="ORF">MATL_G00237470</name>
</gene>
<feature type="region of interest" description="Disordered" evidence="1">
    <location>
        <begin position="1"/>
        <end position="117"/>
    </location>
</feature>
<evidence type="ECO:0000313" key="2">
    <source>
        <dbReference type="EMBL" id="KAG7456590.1"/>
    </source>
</evidence>
<organism evidence="2 3">
    <name type="scientific">Megalops atlanticus</name>
    <name type="common">Tarpon</name>
    <name type="synonym">Clupea gigantea</name>
    <dbReference type="NCBI Taxonomy" id="7932"/>
    <lineage>
        <taxon>Eukaryota</taxon>
        <taxon>Metazoa</taxon>
        <taxon>Chordata</taxon>
        <taxon>Craniata</taxon>
        <taxon>Vertebrata</taxon>
        <taxon>Euteleostomi</taxon>
        <taxon>Actinopterygii</taxon>
        <taxon>Neopterygii</taxon>
        <taxon>Teleostei</taxon>
        <taxon>Elopiformes</taxon>
        <taxon>Megalopidae</taxon>
        <taxon>Megalops</taxon>
    </lineage>
</organism>
<proteinExistence type="predicted"/>
<feature type="region of interest" description="Disordered" evidence="1">
    <location>
        <begin position="159"/>
        <end position="197"/>
    </location>
</feature>
<evidence type="ECO:0000256" key="1">
    <source>
        <dbReference type="SAM" id="MobiDB-lite"/>
    </source>
</evidence>
<protein>
    <recommendedName>
        <fullName evidence="4">Voltage-dependent R-type calcium channel subunit alpha-1E</fullName>
    </recommendedName>
</protein>
<reference evidence="2" key="1">
    <citation type="submission" date="2021-01" db="EMBL/GenBank/DDBJ databases">
        <authorList>
            <person name="Zahm M."/>
            <person name="Roques C."/>
            <person name="Cabau C."/>
            <person name="Klopp C."/>
            <person name="Donnadieu C."/>
            <person name="Jouanno E."/>
            <person name="Lampietro C."/>
            <person name="Louis A."/>
            <person name="Herpin A."/>
            <person name="Echchiki A."/>
            <person name="Berthelot C."/>
            <person name="Parey E."/>
            <person name="Roest-Crollius H."/>
            <person name="Braasch I."/>
            <person name="Postlethwait J."/>
            <person name="Bobe J."/>
            <person name="Montfort J."/>
            <person name="Bouchez O."/>
            <person name="Begum T."/>
            <person name="Mejri S."/>
            <person name="Adams A."/>
            <person name="Chen W.-J."/>
            <person name="Guiguen Y."/>
        </authorList>
    </citation>
    <scope>NUCLEOTIDE SEQUENCE</scope>
    <source>
        <strain evidence="2">YG-15Mar2019-1</strain>
        <tissue evidence="2">Brain</tissue>
    </source>
</reference>